<feature type="chain" id="PRO_5037241758" description="Serine aminopeptidase S33 domain-containing protein" evidence="1">
    <location>
        <begin position="21"/>
        <end position="346"/>
    </location>
</feature>
<reference evidence="3" key="2">
    <citation type="submission" date="2020-09" db="EMBL/GenBank/DDBJ databases">
        <authorList>
            <person name="Sun Q."/>
            <person name="Kim S."/>
        </authorList>
    </citation>
    <scope>NUCLEOTIDE SEQUENCE</scope>
    <source>
        <strain evidence="3">KCTC 22164</strain>
    </source>
</reference>
<name>A0A918JR24_9ALTE</name>
<dbReference type="Gene3D" id="3.40.50.1820">
    <property type="entry name" value="alpha/beta hydrolase"/>
    <property type="match status" value="1"/>
</dbReference>
<evidence type="ECO:0000313" key="3">
    <source>
        <dbReference type="EMBL" id="GGW94308.1"/>
    </source>
</evidence>
<gene>
    <name evidence="3" type="ORF">GCM10007391_30780</name>
</gene>
<evidence type="ECO:0000313" key="4">
    <source>
        <dbReference type="Proteomes" id="UP000631300"/>
    </source>
</evidence>
<feature type="domain" description="Serine aminopeptidase S33" evidence="2">
    <location>
        <begin position="74"/>
        <end position="277"/>
    </location>
</feature>
<sequence length="346" mass="37911">MRIFLVVFFMMAGGLSQAQAASQRAALDAFASLYKQEWGQTAPCRETSLTRYRVCSDILRNEGNAPYVLHSNTPADKVAVLVHGLSDSPFFLREIASVMQAQGYTVFVPLLPGHGLRNANDDMSDSQLAERWQAHVRDVMDIATSLGDKVVLGGFSAGAALAVDYYLDAPESVSGLTLFSGALALSDDAEKMARIWGIKWLAWLVDGDYQTHGPNPYKYPSVASYAGLELMDVIEQIRTRLEEGRRISVPVYAAHSADDKTTPIEGVENLLAHSEGPDTFFVIDKSYSLCHADLVVNTYLLNVMRFNDALVNPNEQCAIPAANPLFGQMTMMLESYLSQLSVAPTD</sequence>
<dbReference type="Proteomes" id="UP000631300">
    <property type="component" value="Unassembled WGS sequence"/>
</dbReference>
<dbReference type="EMBL" id="BMXP01000010">
    <property type="protein sequence ID" value="GGW94308.1"/>
    <property type="molecule type" value="Genomic_DNA"/>
</dbReference>
<reference evidence="3" key="1">
    <citation type="journal article" date="2014" name="Int. J. Syst. Evol. Microbiol.">
        <title>Complete genome sequence of Corynebacterium casei LMG S-19264T (=DSM 44701T), isolated from a smear-ripened cheese.</title>
        <authorList>
            <consortium name="US DOE Joint Genome Institute (JGI-PGF)"/>
            <person name="Walter F."/>
            <person name="Albersmeier A."/>
            <person name="Kalinowski J."/>
            <person name="Ruckert C."/>
        </authorList>
    </citation>
    <scope>NUCLEOTIDE SEQUENCE</scope>
    <source>
        <strain evidence="3">KCTC 22164</strain>
    </source>
</reference>
<dbReference type="RefSeq" id="WP_308428289.1">
    <property type="nucleotide sequence ID" value="NZ_BMXP01000010.1"/>
</dbReference>
<dbReference type="InterPro" id="IPR022742">
    <property type="entry name" value="Hydrolase_4"/>
</dbReference>
<dbReference type="PANTHER" id="PTHR43689">
    <property type="entry name" value="HYDROLASE"/>
    <property type="match status" value="1"/>
</dbReference>
<evidence type="ECO:0000259" key="2">
    <source>
        <dbReference type="Pfam" id="PF12146"/>
    </source>
</evidence>
<dbReference type="Pfam" id="PF12146">
    <property type="entry name" value="Hydrolase_4"/>
    <property type="match status" value="1"/>
</dbReference>
<dbReference type="SUPFAM" id="SSF53474">
    <property type="entry name" value="alpha/beta-Hydrolases"/>
    <property type="match status" value="1"/>
</dbReference>
<comment type="caution">
    <text evidence="3">The sequence shown here is derived from an EMBL/GenBank/DDBJ whole genome shotgun (WGS) entry which is preliminary data.</text>
</comment>
<dbReference type="InterPro" id="IPR029058">
    <property type="entry name" value="AB_hydrolase_fold"/>
</dbReference>
<dbReference type="PANTHER" id="PTHR43689:SF8">
    <property type="entry name" value="ALPHA_BETA-HYDROLASES SUPERFAMILY PROTEIN"/>
    <property type="match status" value="1"/>
</dbReference>
<protein>
    <recommendedName>
        <fullName evidence="2">Serine aminopeptidase S33 domain-containing protein</fullName>
    </recommendedName>
</protein>
<feature type="signal peptide" evidence="1">
    <location>
        <begin position="1"/>
        <end position="20"/>
    </location>
</feature>
<accession>A0A918JR24</accession>
<organism evidence="3 4">
    <name type="scientific">Alteromonas halophila</name>
    <dbReference type="NCBI Taxonomy" id="516698"/>
    <lineage>
        <taxon>Bacteria</taxon>
        <taxon>Pseudomonadati</taxon>
        <taxon>Pseudomonadota</taxon>
        <taxon>Gammaproteobacteria</taxon>
        <taxon>Alteromonadales</taxon>
        <taxon>Alteromonadaceae</taxon>
        <taxon>Alteromonas/Salinimonas group</taxon>
        <taxon>Alteromonas</taxon>
    </lineage>
</organism>
<proteinExistence type="predicted"/>
<evidence type="ECO:0000256" key="1">
    <source>
        <dbReference type="SAM" id="SignalP"/>
    </source>
</evidence>
<keyword evidence="1" id="KW-0732">Signal</keyword>
<dbReference type="AlphaFoldDB" id="A0A918JR24"/>
<keyword evidence="4" id="KW-1185">Reference proteome</keyword>